<proteinExistence type="predicted"/>
<keyword evidence="2" id="KW-1185">Reference proteome</keyword>
<evidence type="ECO:0000313" key="1">
    <source>
        <dbReference type="EMBL" id="NIZ41221.1"/>
    </source>
</evidence>
<dbReference type="Proteomes" id="UP000711995">
    <property type="component" value="Unassembled WGS sequence"/>
</dbReference>
<evidence type="ECO:0000313" key="2">
    <source>
        <dbReference type="Proteomes" id="UP000711995"/>
    </source>
</evidence>
<dbReference type="RefSeq" id="WP_167700789.1">
    <property type="nucleotide sequence ID" value="NZ_CP118174.1"/>
</dbReference>
<sequence length="270" mass="30990">MKNIWLSLSILVICITPIFSQNLRDVVESASADYLFKGGYVFYEYSGIDIHHMKSGVIYQMIQQHIRDMDANFSLEFLYFIPKGKLPAKTNAEILSKILRVETLGSTYMIRNGGKEQVLFKQIEVLNNFKDRKKVSEQIEQKIQLPFEKHMFITLKDARFGKIDYDVTYEASDKFLMISLLNSTPLSYAGKTIATSQAMRLSFMQQELSEGTLYVGHVVGKIHDLEKARKSIHLPSFFSRRIEGLKGWYFQQVYGVKVPQGIYPVAVSLS</sequence>
<gene>
    <name evidence="1" type="ORF">HCT14_06855</name>
</gene>
<dbReference type="EMBL" id="JAATLJ010000001">
    <property type="protein sequence ID" value="NIZ41221.1"/>
    <property type="molecule type" value="Genomic_DNA"/>
</dbReference>
<reference evidence="1 2" key="1">
    <citation type="submission" date="2020-03" db="EMBL/GenBank/DDBJ databases">
        <title>Spirochaetal bacteria isolated from arthropods constitute a novel genus Entomospira genus novum within the order Spirochaetales.</title>
        <authorList>
            <person name="Grana-Miraglia L."/>
            <person name="Sikutova S."/>
            <person name="Fingerle V."/>
            <person name="Sing A."/>
            <person name="Castillo-Ramirez S."/>
            <person name="Margos G."/>
            <person name="Rudolf I."/>
        </authorList>
    </citation>
    <scope>NUCLEOTIDE SEQUENCE [LARGE SCALE GENOMIC DNA]</scope>
    <source>
        <strain evidence="1 2">BR193</strain>
    </source>
</reference>
<name>A0A968KU92_9SPIO</name>
<comment type="caution">
    <text evidence="1">The sequence shown here is derived from an EMBL/GenBank/DDBJ whole genome shotgun (WGS) entry which is preliminary data.</text>
</comment>
<accession>A0A968KU92</accession>
<dbReference type="AlphaFoldDB" id="A0A968KU92"/>
<dbReference type="InterPro" id="IPR046745">
    <property type="entry name" value="DUF6675"/>
</dbReference>
<dbReference type="Pfam" id="PF20380">
    <property type="entry name" value="DUF6675"/>
    <property type="match status" value="1"/>
</dbReference>
<protein>
    <submittedName>
        <fullName evidence="1">Uncharacterized protein</fullName>
    </submittedName>
</protein>
<organism evidence="1 2">
    <name type="scientific">Entomospira entomophila</name>
    <dbReference type="NCBI Taxonomy" id="2719988"/>
    <lineage>
        <taxon>Bacteria</taxon>
        <taxon>Pseudomonadati</taxon>
        <taxon>Spirochaetota</taxon>
        <taxon>Spirochaetia</taxon>
        <taxon>Spirochaetales</taxon>
        <taxon>Spirochaetaceae</taxon>
        <taxon>Entomospira</taxon>
    </lineage>
</organism>